<dbReference type="Pfam" id="PF23727">
    <property type="entry name" value="Beta-prop_FAM234A_B"/>
    <property type="match status" value="1"/>
</dbReference>
<dbReference type="OrthoDB" id="9816120at2"/>
<organism evidence="6 7">
    <name type="scientific">Aureibaculum algae</name>
    <dbReference type="NCBI Taxonomy" id="2584122"/>
    <lineage>
        <taxon>Bacteria</taxon>
        <taxon>Pseudomonadati</taxon>
        <taxon>Bacteroidota</taxon>
        <taxon>Flavobacteriia</taxon>
        <taxon>Flavobacteriales</taxon>
        <taxon>Flavobacteriaceae</taxon>
        <taxon>Aureibaculum</taxon>
    </lineage>
</organism>
<dbReference type="InterPro" id="IPR015943">
    <property type="entry name" value="WD40/YVTN_repeat-like_dom_sf"/>
</dbReference>
<dbReference type="InterPro" id="IPR055409">
    <property type="entry name" value="Beta-prop_FAM234A_B"/>
</dbReference>
<dbReference type="PANTHER" id="PTHR21419">
    <property type="match status" value="1"/>
</dbReference>
<dbReference type="InterPro" id="IPR045232">
    <property type="entry name" value="FAM234"/>
</dbReference>
<dbReference type="RefSeq" id="WP_138950303.1">
    <property type="nucleotide sequence ID" value="NZ_CP040749.1"/>
</dbReference>
<protein>
    <recommendedName>
        <fullName evidence="5">FAM234A/B beta-propeller domain-containing protein</fullName>
    </recommendedName>
</protein>
<sequence length="508" mass="55811">MKKSEFTSLRVLKITNTSGKNTEVKIFIFNTLLLFLFLSSPSLMAQNTWAKILPGIGSFSSPRIADLNNDKVGDIILGAGRKEFQACDSAVVALNGKTGELLWKVHAKDQIFGSAALQDITEDGILDVLINGRSAELIAINGQTGKVLWRFIKPKGEEKEWFNFYNPQFITDQNNDGQKDILISNGGDVLAEPNDPNRPTGHLVIINSKTGNVISKAPMPDGGEIYMSVSVLPHESETFKSVIFGTGGETIGGNLYVTSISEIKSGDLSKSIKLATSEKKGFVGPGAWADINEDGHHDIIANSVDGRLMAFDGITHKSIWTVTVPDTEAYGSVAIGLFNDDNIPDVFVSYAQGVWPDLGWSKQIMVNGKNGTIAFEDTLGFYQMSSPVAVDLNNDGKDEALLPMNYQVKNEFQMKFFHNNIIAIEFTEKVAAELDLQYEGNNLSSTPWIGDLDGNGFLDIVYLHGTNVKKTYTFDGLRINRIDTKFPITKKIRWGSYMGSDYNGVFTK</sequence>
<evidence type="ECO:0000256" key="4">
    <source>
        <dbReference type="ARBA" id="ARBA00023136"/>
    </source>
</evidence>
<name>A0A5B7TR66_9FLAO</name>
<dbReference type="SUPFAM" id="SSF69318">
    <property type="entry name" value="Integrin alpha N-terminal domain"/>
    <property type="match status" value="2"/>
</dbReference>
<evidence type="ECO:0000313" key="6">
    <source>
        <dbReference type="EMBL" id="QCX39449.1"/>
    </source>
</evidence>
<evidence type="ECO:0000259" key="5">
    <source>
        <dbReference type="Pfam" id="PF23727"/>
    </source>
</evidence>
<proteinExistence type="predicted"/>
<dbReference type="PANTHER" id="PTHR21419:SF30">
    <property type="entry name" value="IG-LIKE DOMAIN-CONTAINING PROTEIN"/>
    <property type="match status" value="1"/>
</dbReference>
<evidence type="ECO:0000256" key="3">
    <source>
        <dbReference type="ARBA" id="ARBA00022989"/>
    </source>
</evidence>
<gene>
    <name evidence="6" type="ORF">FF125_13750</name>
</gene>
<keyword evidence="2" id="KW-0812">Transmembrane</keyword>
<accession>A0A5B7TR66</accession>
<evidence type="ECO:0000256" key="1">
    <source>
        <dbReference type="ARBA" id="ARBA00004167"/>
    </source>
</evidence>
<keyword evidence="4" id="KW-0472">Membrane</keyword>
<dbReference type="GO" id="GO:0016020">
    <property type="term" value="C:membrane"/>
    <property type="evidence" value="ECO:0007669"/>
    <property type="project" value="UniProtKB-SubCell"/>
</dbReference>
<keyword evidence="3" id="KW-1133">Transmembrane helix</keyword>
<dbReference type="Proteomes" id="UP000306229">
    <property type="component" value="Chromosome"/>
</dbReference>
<keyword evidence="7" id="KW-1185">Reference proteome</keyword>
<evidence type="ECO:0000313" key="7">
    <source>
        <dbReference type="Proteomes" id="UP000306229"/>
    </source>
</evidence>
<evidence type="ECO:0000256" key="2">
    <source>
        <dbReference type="ARBA" id="ARBA00022692"/>
    </source>
</evidence>
<comment type="subcellular location">
    <subcellularLocation>
        <location evidence="1">Membrane</location>
        <topology evidence="1">Single-pass membrane protein</topology>
    </subcellularLocation>
</comment>
<dbReference type="Gene3D" id="2.130.10.10">
    <property type="entry name" value="YVTN repeat-like/Quinoprotein amine dehydrogenase"/>
    <property type="match status" value="1"/>
</dbReference>
<dbReference type="EMBL" id="CP040749">
    <property type="protein sequence ID" value="QCX39449.1"/>
    <property type="molecule type" value="Genomic_DNA"/>
</dbReference>
<dbReference type="AlphaFoldDB" id="A0A5B7TR66"/>
<dbReference type="KEGG" id="fbe:FF125_13750"/>
<dbReference type="InterPro" id="IPR028994">
    <property type="entry name" value="Integrin_alpha_N"/>
</dbReference>
<reference evidence="6 7" key="1">
    <citation type="submission" date="2019-05" db="EMBL/GenBank/DDBJ databases">
        <title>Algicella ahnfeltiae gen. nov., sp. nov., a novel marine bacterium of the family Flavobacteriaceae isolated from a red alga.</title>
        <authorList>
            <person name="Nedashkovskaya O.I."/>
            <person name="Kukhlevskiy A.D."/>
            <person name="Kim S.-G."/>
            <person name="Zhukova N.V."/>
            <person name="Mikhailov V.V."/>
        </authorList>
    </citation>
    <scope>NUCLEOTIDE SEQUENCE [LARGE SCALE GENOMIC DNA]</scope>
    <source>
        <strain evidence="6 7">10Alg115</strain>
    </source>
</reference>
<feature type="domain" description="FAM234A/B beta-propeller" evidence="5">
    <location>
        <begin position="84"/>
        <end position="215"/>
    </location>
</feature>